<feature type="transmembrane region" description="Helical" evidence="2">
    <location>
        <begin position="136"/>
        <end position="154"/>
    </location>
</feature>
<dbReference type="Pfam" id="PF01381">
    <property type="entry name" value="HTH_3"/>
    <property type="match status" value="1"/>
</dbReference>
<keyword evidence="1" id="KW-0238">DNA-binding</keyword>
<evidence type="ECO:0000313" key="4">
    <source>
        <dbReference type="EMBL" id="MFC6182536.1"/>
    </source>
</evidence>
<feature type="transmembrane region" description="Helical" evidence="2">
    <location>
        <begin position="105"/>
        <end position="124"/>
    </location>
</feature>
<dbReference type="SMART" id="SM00530">
    <property type="entry name" value="HTH_XRE"/>
    <property type="match status" value="1"/>
</dbReference>
<evidence type="ECO:0000313" key="5">
    <source>
        <dbReference type="Proteomes" id="UP001596282"/>
    </source>
</evidence>
<evidence type="ECO:0000256" key="2">
    <source>
        <dbReference type="SAM" id="Phobius"/>
    </source>
</evidence>
<organism evidence="4 5">
    <name type="scientific">Lactiplantibacillus daowaiensis</name>
    <dbReference type="NCBI Taxonomy" id="2559918"/>
    <lineage>
        <taxon>Bacteria</taxon>
        <taxon>Bacillati</taxon>
        <taxon>Bacillota</taxon>
        <taxon>Bacilli</taxon>
        <taxon>Lactobacillales</taxon>
        <taxon>Lactobacillaceae</taxon>
        <taxon>Lactiplantibacillus</taxon>
    </lineage>
</organism>
<dbReference type="Proteomes" id="UP001596282">
    <property type="component" value="Unassembled WGS sequence"/>
</dbReference>
<keyword evidence="2" id="KW-0472">Membrane</keyword>
<name>A0ABW1S565_9LACO</name>
<evidence type="ECO:0000259" key="3">
    <source>
        <dbReference type="PROSITE" id="PS50943"/>
    </source>
</evidence>
<evidence type="ECO:0000256" key="1">
    <source>
        <dbReference type="ARBA" id="ARBA00023125"/>
    </source>
</evidence>
<sequence>MSTVTLGATLKQLRQQQQLTQTTLAEQLHVSRQTISSWETNRNQPDLETLQTLATFYQCSIDDLLTGSRKQPAVAATPTINHWAYLALAILVVERVTQFSTAAGFLWIDFMLASLLAVVIGTTLSQHHNVAHRTAITLLSFASWGLLALVSGTINLASMGFGLMTTCQVCGLIILVKTGLSYRAYRKTP</sequence>
<keyword evidence="5" id="KW-1185">Reference proteome</keyword>
<keyword evidence="2" id="KW-1133">Transmembrane helix</keyword>
<gene>
    <name evidence="4" type="ORF">ACFP5Y_14955</name>
</gene>
<dbReference type="RefSeq" id="WP_137627227.1">
    <property type="nucleotide sequence ID" value="NZ_BJDJ01000001.1"/>
</dbReference>
<dbReference type="SUPFAM" id="SSF47413">
    <property type="entry name" value="lambda repressor-like DNA-binding domains"/>
    <property type="match status" value="1"/>
</dbReference>
<dbReference type="PANTHER" id="PTHR46558:SF11">
    <property type="entry name" value="HTH-TYPE TRANSCRIPTIONAL REGULATOR XRE"/>
    <property type="match status" value="1"/>
</dbReference>
<dbReference type="InterPro" id="IPR010982">
    <property type="entry name" value="Lambda_DNA-bd_dom_sf"/>
</dbReference>
<dbReference type="InterPro" id="IPR001387">
    <property type="entry name" value="Cro/C1-type_HTH"/>
</dbReference>
<proteinExistence type="predicted"/>
<keyword evidence="2" id="KW-0812">Transmembrane</keyword>
<accession>A0ABW1S565</accession>
<protein>
    <submittedName>
        <fullName evidence="4">Helix-turn-helix transcriptional regulator</fullName>
    </submittedName>
</protein>
<dbReference type="CDD" id="cd00093">
    <property type="entry name" value="HTH_XRE"/>
    <property type="match status" value="1"/>
</dbReference>
<dbReference type="Gene3D" id="1.10.260.40">
    <property type="entry name" value="lambda repressor-like DNA-binding domains"/>
    <property type="match status" value="1"/>
</dbReference>
<feature type="domain" description="HTH cro/C1-type" evidence="3">
    <location>
        <begin position="10"/>
        <end position="64"/>
    </location>
</feature>
<dbReference type="EMBL" id="JBHSSC010000045">
    <property type="protein sequence ID" value="MFC6182536.1"/>
    <property type="molecule type" value="Genomic_DNA"/>
</dbReference>
<comment type="caution">
    <text evidence="4">The sequence shown here is derived from an EMBL/GenBank/DDBJ whole genome shotgun (WGS) entry which is preliminary data.</text>
</comment>
<dbReference type="PANTHER" id="PTHR46558">
    <property type="entry name" value="TRACRIPTIONAL REGULATORY PROTEIN-RELATED-RELATED"/>
    <property type="match status" value="1"/>
</dbReference>
<dbReference type="PROSITE" id="PS50943">
    <property type="entry name" value="HTH_CROC1"/>
    <property type="match status" value="1"/>
</dbReference>
<reference evidence="5" key="1">
    <citation type="journal article" date="2019" name="Int. J. Syst. Evol. Microbiol.">
        <title>The Global Catalogue of Microorganisms (GCM) 10K type strain sequencing project: providing services to taxonomists for standard genome sequencing and annotation.</title>
        <authorList>
            <consortium name="The Broad Institute Genomics Platform"/>
            <consortium name="The Broad Institute Genome Sequencing Center for Infectious Disease"/>
            <person name="Wu L."/>
            <person name="Ma J."/>
        </authorList>
    </citation>
    <scope>NUCLEOTIDE SEQUENCE [LARGE SCALE GENOMIC DNA]</scope>
    <source>
        <strain evidence="5">CCM 8933</strain>
    </source>
</reference>